<proteinExistence type="predicted"/>
<dbReference type="EMBL" id="QKUF01000025">
    <property type="protein sequence ID" value="PZW23530.1"/>
    <property type="molecule type" value="Genomic_DNA"/>
</dbReference>
<dbReference type="AlphaFoldDB" id="A0A326U3Q0"/>
<sequence>MAQIGRDCELLLDNVGYFLKPGTYVMKQSRLSHATPRLDGGLAYVDGGPARRVWTMTLLCVDGLKRYNGQRTGVSGQQYRDWLRASYLNNVGRTISFVEPLGGNALPVYFDSYEERVLDLHTQLAALDRPIECNYEVTISLLEA</sequence>
<dbReference type="RefSeq" id="WP_111325209.1">
    <property type="nucleotide sequence ID" value="NZ_BIFX01000003.1"/>
</dbReference>
<name>A0A326U3Q0_THEHA</name>
<gene>
    <name evidence="1" type="ORF">EI42_04913</name>
</gene>
<accession>A0A326U3Q0</accession>
<comment type="caution">
    <text evidence="1">The sequence shown here is derived from an EMBL/GenBank/DDBJ whole genome shotgun (WGS) entry which is preliminary data.</text>
</comment>
<keyword evidence="2" id="KW-1185">Reference proteome</keyword>
<evidence type="ECO:0000313" key="2">
    <source>
        <dbReference type="Proteomes" id="UP000248806"/>
    </source>
</evidence>
<evidence type="ECO:0000313" key="1">
    <source>
        <dbReference type="EMBL" id="PZW23530.1"/>
    </source>
</evidence>
<dbReference type="OrthoDB" id="156775at2"/>
<organism evidence="1 2">
    <name type="scientific">Thermosporothrix hazakensis</name>
    <dbReference type="NCBI Taxonomy" id="644383"/>
    <lineage>
        <taxon>Bacteria</taxon>
        <taxon>Bacillati</taxon>
        <taxon>Chloroflexota</taxon>
        <taxon>Ktedonobacteria</taxon>
        <taxon>Ktedonobacterales</taxon>
        <taxon>Thermosporotrichaceae</taxon>
        <taxon>Thermosporothrix</taxon>
    </lineage>
</organism>
<reference evidence="1 2" key="1">
    <citation type="submission" date="2018-06" db="EMBL/GenBank/DDBJ databases">
        <title>Genomic Encyclopedia of Archaeal and Bacterial Type Strains, Phase II (KMG-II): from individual species to whole genera.</title>
        <authorList>
            <person name="Goeker M."/>
        </authorList>
    </citation>
    <scope>NUCLEOTIDE SEQUENCE [LARGE SCALE GENOMIC DNA]</scope>
    <source>
        <strain evidence="1 2">ATCC BAA-1881</strain>
    </source>
</reference>
<dbReference type="Proteomes" id="UP000248806">
    <property type="component" value="Unassembled WGS sequence"/>
</dbReference>
<protein>
    <submittedName>
        <fullName evidence="1">Uncharacterized protein</fullName>
    </submittedName>
</protein>